<evidence type="ECO:0000256" key="1">
    <source>
        <dbReference type="ARBA" id="ARBA00002841"/>
    </source>
</evidence>
<comment type="caution">
    <text evidence="10">The sequence shown here is derived from an EMBL/GenBank/DDBJ whole genome shotgun (WGS) entry which is preliminary data.</text>
</comment>
<sequence>MLMERLIMLKKKLLKKTVVIGMMATMITGCSQEVQTTHVDGLNSLGKIEVVSREEESGTRNVFAEKTGILDETTGKDKATDQSIVADSNETAYEKTAEDKNAIAYVSSGVELDDNKVKTVTIYGNDLTRSFYLAYKGELNDVEDDFVRYISTQGQEVVSEKYTAVAKPGSFLSDKAGGEIKIGGSTSATPLVKELADKYMEINPNAKITVTETDSGNGLTGAMEGTYDIGMSSRELKSYENELLTKVEIAKDEVHVIVNKENPIERISIEQLGEIYTGKLTEWAQLNGKAEDK</sequence>
<comment type="similarity">
    <text evidence="3">Belongs to the PstS family.</text>
</comment>
<proteinExistence type="inferred from homology"/>
<keyword evidence="5" id="KW-0813">Transport</keyword>
<comment type="subunit">
    <text evidence="4">The complex is composed of two ATP-binding proteins (PstB), two transmembrane proteins (PstC and PstA) and a solute-binding protein (PstS).</text>
</comment>
<evidence type="ECO:0000313" key="10">
    <source>
        <dbReference type="EMBL" id="RGZ92910.1"/>
    </source>
</evidence>
<evidence type="ECO:0000256" key="3">
    <source>
        <dbReference type="ARBA" id="ARBA00008725"/>
    </source>
</evidence>
<dbReference type="Gene3D" id="3.40.190.10">
    <property type="entry name" value="Periplasmic binding protein-like II"/>
    <property type="match status" value="2"/>
</dbReference>
<organism evidence="10 11">
    <name type="scientific">Agathobacter rectalis</name>
    <dbReference type="NCBI Taxonomy" id="39491"/>
    <lineage>
        <taxon>Bacteria</taxon>
        <taxon>Bacillati</taxon>
        <taxon>Bacillota</taxon>
        <taxon>Clostridia</taxon>
        <taxon>Lachnospirales</taxon>
        <taxon>Lachnospiraceae</taxon>
        <taxon>Agathobacter</taxon>
    </lineage>
</organism>
<keyword evidence="7" id="KW-0564">Palmitate</keyword>
<dbReference type="InterPro" id="IPR050811">
    <property type="entry name" value="Phosphate_ABC_transporter"/>
</dbReference>
<dbReference type="EMBL" id="QSES01000012">
    <property type="protein sequence ID" value="RGZ92910.1"/>
    <property type="molecule type" value="Genomic_DNA"/>
</dbReference>
<dbReference type="AlphaFoldDB" id="A0A413Q753"/>
<keyword evidence="6" id="KW-0732">Signal</keyword>
<dbReference type="GO" id="GO:0005886">
    <property type="term" value="C:plasma membrane"/>
    <property type="evidence" value="ECO:0007669"/>
    <property type="project" value="UniProtKB-SubCell"/>
</dbReference>
<feature type="domain" description="PBP" evidence="9">
    <location>
        <begin position="173"/>
        <end position="289"/>
    </location>
</feature>
<evidence type="ECO:0000256" key="7">
    <source>
        <dbReference type="ARBA" id="ARBA00023139"/>
    </source>
</evidence>
<dbReference type="PROSITE" id="PS51257">
    <property type="entry name" value="PROKAR_LIPOPROTEIN"/>
    <property type="match status" value="1"/>
</dbReference>
<comment type="subcellular location">
    <subcellularLocation>
        <location evidence="2">Cell membrane</location>
        <topology evidence="2">Lipid-anchor</topology>
    </subcellularLocation>
</comment>
<protein>
    <recommendedName>
        <fullName evidence="9">PBP domain-containing protein</fullName>
    </recommendedName>
</protein>
<evidence type="ECO:0000313" key="11">
    <source>
        <dbReference type="Proteomes" id="UP000283721"/>
    </source>
</evidence>
<accession>A0A413Q753</accession>
<reference evidence="10 11" key="1">
    <citation type="submission" date="2018-08" db="EMBL/GenBank/DDBJ databases">
        <title>A genome reference for cultivated species of the human gut microbiota.</title>
        <authorList>
            <person name="Zou Y."/>
            <person name="Xue W."/>
            <person name="Luo G."/>
        </authorList>
    </citation>
    <scope>NUCLEOTIDE SEQUENCE [LARGE SCALE GENOMIC DNA]</scope>
    <source>
        <strain evidence="10 11">AM47-6BH</strain>
    </source>
</reference>
<gene>
    <name evidence="10" type="ORF">DW967_07610</name>
</gene>
<dbReference type="GO" id="GO:0006817">
    <property type="term" value="P:phosphate ion transport"/>
    <property type="evidence" value="ECO:0007669"/>
    <property type="project" value="UniProtKB-KW"/>
</dbReference>
<evidence type="ECO:0000259" key="9">
    <source>
        <dbReference type="Pfam" id="PF12849"/>
    </source>
</evidence>
<evidence type="ECO:0000256" key="5">
    <source>
        <dbReference type="ARBA" id="ARBA00022592"/>
    </source>
</evidence>
<feature type="domain" description="PBP" evidence="9">
    <location>
        <begin position="14"/>
        <end position="167"/>
    </location>
</feature>
<dbReference type="SUPFAM" id="SSF53850">
    <property type="entry name" value="Periplasmic binding protein-like II"/>
    <property type="match status" value="2"/>
</dbReference>
<dbReference type="PANTHER" id="PTHR30570:SF1">
    <property type="entry name" value="PHOSPHATE-BINDING PROTEIN PSTS"/>
    <property type="match status" value="1"/>
</dbReference>
<evidence type="ECO:0000256" key="8">
    <source>
        <dbReference type="ARBA" id="ARBA00023288"/>
    </source>
</evidence>
<dbReference type="InterPro" id="IPR024370">
    <property type="entry name" value="PBP_domain"/>
</dbReference>
<evidence type="ECO:0000256" key="6">
    <source>
        <dbReference type="ARBA" id="ARBA00022729"/>
    </source>
</evidence>
<dbReference type="Pfam" id="PF12849">
    <property type="entry name" value="PBP_like_2"/>
    <property type="match status" value="2"/>
</dbReference>
<evidence type="ECO:0000256" key="4">
    <source>
        <dbReference type="ARBA" id="ARBA00011529"/>
    </source>
</evidence>
<keyword evidence="5" id="KW-0592">Phosphate transport</keyword>
<comment type="function">
    <text evidence="1">Part of the ABC transporter complex PstSACB involved in phosphate import.</text>
</comment>
<name>A0A413Q753_9FIRM</name>
<keyword evidence="8" id="KW-0449">Lipoprotein</keyword>
<dbReference type="PANTHER" id="PTHR30570">
    <property type="entry name" value="PERIPLASMIC PHOSPHATE BINDING COMPONENT OF PHOSPHATE ABC TRANSPORTER"/>
    <property type="match status" value="1"/>
</dbReference>
<evidence type="ECO:0000256" key="2">
    <source>
        <dbReference type="ARBA" id="ARBA00004193"/>
    </source>
</evidence>
<dbReference type="Proteomes" id="UP000283721">
    <property type="component" value="Unassembled WGS sequence"/>
</dbReference>